<sequence>MTLNPPFLPTRPELDPPPPPHDFSRTLPLPRPIVSTINPPLPQSPPKPSPKDRVYTFNKCHFTYTTAGGGPSAEPPAGMIPEVDFARDEFARDTSGGIGARDTGRDVSAGSQEGPPLEEDPARALDSSAAFRDSKAREMDDLLDHLNVFKGAGIGGTAGVGFGAGMAGEPSGTRQVSEFRLLDHRNPISKSGAPDMHRNLFEDEVSLSVSDLTTESSPILGRGRTTSGFDSSRESPVRGKRGLGPDRTVSNAKRKAVKPLRNLSLGQPSSPIPEETDDVADEAQGAQNKPMNGFRSALRAPLRSYLSPAFSNPSKSFGASRERQDALSNAHAELADLAKKVQTKNESLSIREKDLKLRERELLSRERRLDVAESRVLEEVEGLAEVHRKRAEDGARKMYGLYLHRDIRQDTEALALRYAEEMAALTKENKRLQGSVKELVRLNRGLREQCTFERKGLPEFSLPPPSVCQSKKTQSDLDIKTARLDEQNLQLKQARERNDRLKATFAQAKPTSCVACAQRAADSAKEATASLLAARMARKENKDGANDSKAGTQTSREPAFCEFSPSAPVASDAYEPTPILTLLAPLLTFHRLTILAPPSAPALPVDRVMDPRILFEAVRGAFSFVVTVGAKVTAADGRMSVEELFLDFTLRFIRRVDVDPLQVGVRGG</sequence>
<feature type="coiled-coil region" evidence="1">
    <location>
        <begin position="408"/>
        <end position="449"/>
    </location>
</feature>
<keyword evidence="1" id="KW-0175">Coiled coil</keyword>
<feature type="region of interest" description="Disordered" evidence="2">
    <location>
        <begin position="93"/>
        <end position="129"/>
    </location>
</feature>
<evidence type="ECO:0000256" key="2">
    <source>
        <dbReference type="SAM" id="MobiDB-lite"/>
    </source>
</evidence>
<reference evidence="4" key="1">
    <citation type="journal article" date="2018" name="Nat. Microbiol.">
        <title>Leveraging single-cell genomics to expand the fungal tree of life.</title>
        <authorList>
            <person name="Ahrendt S.R."/>
            <person name="Quandt C.A."/>
            <person name="Ciobanu D."/>
            <person name="Clum A."/>
            <person name="Salamov A."/>
            <person name="Andreopoulos B."/>
            <person name="Cheng J.F."/>
            <person name="Woyke T."/>
            <person name="Pelin A."/>
            <person name="Henrissat B."/>
            <person name="Reynolds N.K."/>
            <person name="Benny G.L."/>
            <person name="Smith M.E."/>
            <person name="James T.Y."/>
            <person name="Grigoriev I.V."/>
        </authorList>
    </citation>
    <scope>NUCLEOTIDE SEQUENCE [LARGE SCALE GENOMIC DNA]</scope>
</reference>
<feature type="region of interest" description="Disordered" evidence="2">
    <location>
        <begin position="1"/>
        <end position="53"/>
    </location>
</feature>
<dbReference type="Proteomes" id="UP000269721">
    <property type="component" value="Unassembled WGS sequence"/>
</dbReference>
<accession>A0A4P9WBQ9</accession>
<gene>
    <name evidence="3" type="ORF">BDK51DRAFT_40276</name>
</gene>
<organism evidence="3 4">
    <name type="scientific">Blyttiomyces helicus</name>
    <dbReference type="NCBI Taxonomy" id="388810"/>
    <lineage>
        <taxon>Eukaryota</taxon>
        <taxon>Fungi</taxon>
        <taxon>Fungi incertae sedis</taxon>
        <taxon>Chytridiomycota</taxon>
        <taxon>Chytridiomycota incertae sedis</taxon>
        <taxon>Chytridiomycetes</taxon>
        <taxon>Chytridiomycetes incertae sedis</taxon>
        <taxon>Blyttiomyces</taxon>
    </lineage>
</organism>
<feature type="region of interest" description="Disordered" evidence="2">
    <location>
        <begin position="538"/>
        <end position="558"/>
    </location>
</feature>
<evidence type="ECO:0000313" key="3">
    <source>
        <dbReference type="EMBL" id="RKO88608.1"/>
    </source>
</evidence>
<dbReference type="AlphaFoldDB" id="A0A4P9WBQ9"/>
<proteinExistence type="predicted"/>
<feature type="coiled-coil region" evidence="1">
    <location>
        <begin position="477"/>
        <end position="504"/>
    </location>
</feature>
<dbReference type="EMBL" id="KZ996603">
    <property type="protein sequence ID" value="RKO88608.1"/>
    <property type="molecule type" value="Genomic_DNA"/>
</dbReference>
<keyword evidence="4" id="KW-1185">Reference proteome</keyword>
<evidence type="ECO:0000256" key="1">
    <source>
        <dbReference type="SAM" id="Coils"/>
    </source>
</evidence>
<name>A0A4P9WBQ9_9FUNG</name>
<protein>
    <submittedName>
        <fullName evidence="3">Uncharacterized protein</fullName>
    </submittedName>
</protein>
<feature type="compositionally biased region" description="Pro residues" evidence="2">
    <location>
        <begin position="39"/>
        <end position="48"/>
    </location>
</feature>
<evidence type="ECO:0000313" key="4">
    <source>
        <dbReference type="Proteomes" id="UP000269721"/>
    </source>
</evidence>
<feature type="region of interest" description="Disordered" evidence="2">
    <location>
        <begin position="211"/>
        <end position="292"/>
    </location>
</feature>
<dbReference type="OrthoDB" id="2161164at2759"/>